<dbReference type="InParanoid" id="A0A059CKS7"/>
<gene>
    <name evidence="1" type="ORF">EUGRSUZ_C00503</name>
</gene>
<sequence>MMDFLFLRLLGCVSRVFTSLFSSGVAIFYVKTNSCRIKSEIKHQTKKDRYEREGDLEYFDSIRQDTLEKSLMNGLEPNIRVRCTEDQYKD</sequence>
<dbReference type="AlphaFoldDB" id="A0A059CKS7"/>
<dbReference type="EMBL" id="KK198755">
    <property type="protein sequence ID" value="KCW79073.1"/>
    <property type="molecule type" value="Genomic_DNA"/>
</dbReference>
<protein>
    <submittedName>
        <fullName evidence="1">Uncharacterized protein</fullName>
    </submittedName>
</protein>
<organism evidence="1">
    <name type="scientific">Eucalyptus grandis</name>
    <name type="common">Flooded gum</name>
    <dbReference type="NCBI Taxonomy" id="71139"/>
    <lineage>
        <taxon>Eukaryota</taxon>
        <taxon>Viridiplantae</taxon>
        <taxon>Streptophyta</taxon>
        <taxon>Embryophyta</taxon>
        <taxon>Tracheophyta</taxon>
        <taxon>Spermatophyta</taxon>
        <taxon>Magnoliopsida</taxon>
        <taxon>eudicotyledons</taxon>
        <taxon>Gunneridae</taxon>
        <taxon>Pentapetalae</taxon>
        <taxon>rosids</taxon>
        <taxon>malvids</taxon>
        <taxon>Myrtales</taxon>
        <taxon>Myrtaceae</taxon>
        <taxon>Myrtoideae</taxon>
        <taxon>Eucalypteae</taxon>
        <taxon>Eucalyptus</taxon>
    </lineage>
</organism>
<dbReference type="Gramene" id="KCW79073">
    <property type="protein sequence ID" value="KCW79073"/>
    <property type="gene ID" value="EUGRSUZ_C00503"/>
</dbReference>
<accession>A0A059CKS7</accession>
<evidence type="ECO:0000313" key="1">
    <source>
        <dbReference type="EMBL" id="KCW79073.1"/>
    </source>
</evidence>
<name>A0A059CKS7_EUCGR</name>
<proteinExistence type="predicted"/>
<reference evidence="1" key="1">
    <citation type="submission" date="2013-07" db="EMBL/GenBank/DDBJ databases">
        <title>The genome of Eucalyptus grandis.</title>
        <authorList>
            <person name="Schmutz J."/>
            <person name="Hayes R."/>
            <person name="Myburg A."/>
            <person name="Tuskan G."/>
            <person name="Grattapaglia D."/>
            <person name="Rokhsar D.S."/>
        </authorList>
    </citation>
    <scope>NUCLEOTIDE SEQUENCE</scope>
    <source>
        <tissue evidence="1">Leaf extractions</tissue>
    </source>
</reference>